<name>A0A150JLC6_9EURY</name>
<dbReference type="PROSITE" id="PS50989">
    <property type="entry name" value="COA_CT_CTER"/>
    <property type="match status" value="1"/>
</dbReference>
<protein>
    <submittedName>
        <fullName evidence="3">Acetyl-CoA carboxylase carboxyltransferase subunit alpha</fullName>
    </submittedName>
</protein>
<dbReference type="EMBL" id="LNJE01000005">
    <property type="protein sequence ID" value="KYC58083.1"/>
    <property type="molecule type" value="Genomic_DNA"/>
</dbReference>
<dbReference type="SUPFAM" id="SSF52096">
    <property type="entry name" value="ClpP/crotonase"/>
    <property type="match status" value="1"/>
</dbReference>
<dbReference type="InterPro" id="IPR009648">
    <property type="entry name" value="Malonate_gamma"/>
</dbReference>
<proteinExistence type="predicted"/>
<evidence type="ECO:0000259" key="1">
    <source>
        <dbReference type="PROSITE" id="PS50989"/>
    </source>
</evidence>
<feature type="domain" description="CoA carboxyltransferase C-terminal" evidence="1">
    <location>
        <begin position="1"/>
        <end position="241"/>
    </location>
</feature>
<organism evidence="3">
    <name type="scientific">Candidatus Methanofastidiosum methylothiophilum</name>
    <dbReference type="NCBI Taxonomy" id="1705564"/>
    <lineage>
        <taxon>Archaea</taxon>
        <taxon>Methanobacteriati</taxon>
        <taxon>Methanobacteriota</taxon>
        <taxon>Stenosarchaea group</taxon>
        <taxon>Candidatus Methanofastidiosia</taxon>
        <taxon>Candidatus Methanofastidiosales</taxon>
        <taxon>Candidatus Methanofastidiosaceae</taxon>
        <taxon>Candidatus Methanofastidiosum</taxon>
    </lineage>
</organism>
<sequence>MITTLIGKTEEAIQMIFDKDSFQENIIGTTHLDAELAPPVMVGQAMLDGEICSVLANNSRRPNPRFRVVYSGILGMEEAYKFSQAIYATIDADKDRPKDKKRPIILLIDTPGNSPGKIEEIVGMTKGTASYQFAIEDARLAGHPVIGMIIGRAVSGGFLCHGLLSDRILALPKEYGTIVHVMPTTSIAVITKIPLERLNELVKTNPVFASGAEYFYDLGGIDEMVKKPEDMRATIIKTVKEVRDLRKQGKGDQLGIWHRGEIGAQRGGRKKRMEAIKKIDEEYQKILPELLK</sequence>
<dbReference type="GO" id="GO:0005975">
    <property type="term" value="P:carbohydrate metabolic process"/>
    <property type="evidence" value="ECO:0007669"/>
    <property type="project" value="InterPro"/>
</dbReference>
<evidence type="ECO:0000313" key="4">
    <source>
        <dbReference type="Proteomes" id="UP000092420"/>
    </source>
</evidence>
<accession>A0A150JLC6</accession>
<accession>A0A150JCS0</accession>
<gene>
    <name evidence="2" type="ORF">AN188_00663</name>
    <name evidence="3" type="ORF">APG09_00585</name>
</gene>
<dbReference type="AlphaFoldDB" id="A0A150JLC6"/>
<evidence type="ECO:0000313" key="3">
    <source>
        <dbReference type="EMBL" id="KYC58083.1"/>
    </source>
</evidence>
<dbReference type="GO" id="GO:0016740">
    <property type="term" value="F:transferase activity"/>
    <property type="evidence" value="ECO:0007669"/>
    <property type="project" value="UniProtKB-KW"/>
</dbReference>
<comment type="caution">
    <text evidence="3">The sequence shown here is derived from an EMBL/GenBank/DDBJ whole genome shotgun (WGS) entry which is preliminary data.</text>
</comment>
<dbReference type="Gene3D" id="3.90.226.10">
    <property type="entry name" value="2-enoyl-CoA Hydratase, Chain A, domain 1"/>
    <property type="match status" value="1"/>
</dbReference>
<dbReference type="Pfam" id="PF06833">
    <property type="entry name" value="MdcE"/>
    <property type="match status" value="1"/>
</dbReference>
<evidence type="ECO:0000313" key="2">
    <source>
        <dbReference type="EMBL" id="KYC54868.1"/>
    </source>
</evidence>
<dbReference type="NCBIfam" id="TIGR03134">
    <property type="entry name" value="malonate_gamma"/>
    <property type="match status" value="1"/>
</dbReference>
<dbReference type="EMBL" id="LNJB01000006">
    <property type="protein sequence ID" value="KYC54868.1"/>
    <property type="molecule type" value="Genomic_DNA"/>
</dbReference>
<accession>A0A150JH76</accession>
<keyword evidence="3" id="KW-0808">Transferase</keyword>
<dbReference type="Proteomes" id="UP000092420">
    <property type="component" value="Unassembled WGS sequence"/>
</dbReference>
<dbReference type="InterPro" id="IPR011763">
    <property type="entry name" value="COA_CT_C"/>
</dbReference>
<dbReference type="GO" id="GO:0016874">
    <property type="term" value="F:ligase activity"/>
    <property type="evidence" value="ECO:0007669"/>
    <property type="project" value="InterPro"/>
</dbReference>
<reference evidence="3 4" key="1">
    <citation type="journal article" date="2016" name="ISME J.">
        <title>Chasing the elusive Euryarchaeota class WSA2: genomes reveal a uniquely fastidious methyl-reducing methanogen.</title>
        <authorList>
            <person name="Nobu M.K."/>
            <person name="Narihiro T."/>
            <person name="Kuroda K."/>
            <person name="Mei R."/>
            <person name="Liu W.T."/>
        </authorList>
    </citation>
    <scope>NUCLEOTIDE SEQUENCE [LARGE SCALE GENOMIC DNA]</scope>
    <source>
        <strain evidence="2">ADurb1013_Bin02101</strain>
        <strain evidence="3">ADurb1213_Bin02801</strain>
    </source>
</reference>
<dbReference type="InterPro" id="IPR029045">
    <property type="entry name" value="ClpP/crotonase-like_dom_sf"/>
</dbReference>